<dbReference type="PANTHER" id="PTHR36833:SF1">
    <property type="entry name" value="INTEGRAL MEMBRANE TRANSPORT PROTEIN"/>
    <property type="match status" value="1"/>
</dbReference>
<gene>
    <name evidence="2" type="ORF">CO176_00090</name>
</gene>
<evidence type="ECO:0000313" key="3">
    <source>
        <dbReference type="Proteomes" id="UP000230484"/>
    </source>
</evidence>
<accession>A0A2M7XAH1</accession>
<feature type="transmembrane region" description="Helical" evidence="1">
    <location>
        <begin position="148"/>
        <end position="175"/>
    </location>
</feature>
<dbReference type="AlphaFoldDB" id="A0A2M7XAH1"/>
<keyword evidence="1" id="KW-1133">Transmembrane helix</keyword>
<evidence type="ECO:0000313" key="2">
    <source>
        <dbReference type="EMBL" id="PJA43144.1"/>
    </source>
</evidence>
<keyword evidence="1" id="KW-0472">Membrane</keyword>
<dbReference type="InterPro" id="IPR010390">
    <property type="entry name" value="ABC-2_transporter-like"/>
</dbReference>
<protein>
    <recommendedName>
        <fullName evidence="4">ABC transporter permease</fullName>
    </recommendedName>
</protein>
<feature type="transmembrane region" description="Helical" evidence="1">
    <location>
        <begin position="202"/>
        <end position="220"/>
    </location>
</feature>
<dbReference type="PANTHER" id="PTHR36833">
    <property type="entry name" value="SLR0610 PROTEIN-RELATED"/>
    <property type="match status" value="1"/>
</dbReference>
<dbReference type="Proteomes" id="UP000230484">
    <property type="component" value="Unassembled WGS sequence"/>
</dbReference>
<evidence type="ECO:0008006" key="4">
    <source>
        <dbReference type="Google" id="ProtNLM"/>
    </source>
</evidence>
<evidence type="ECO:0000256" key="1">
    <source>
        <dbReference type="SAM" id="Phobius"/>
    </source>
</evidence>
<feature type="transmembrane region" description="Helical" evidence="1">
    <location>
        <begin position="62"/>
        <end position="83"/>
    </location>
</feature>
<organism evidence="2 3">
    <name type="scientific">Candidatus Woesebacteria bacterium CG_4_9_14_3_um_filter_39_10</name>
    <dbReference type="NCBI Taxonomy" id="1975056"/>
    <lineage>
        <taxon>Bacteria</taxon>
        <taxon>Candidatus Woeseibacteriota</taxon>
    </lineage>
</organism>
<feature type="transmembrane region" description="Helical" evidence="1">
    <location>
        <begin position="27"/>
        <end position="50"/>
    </location>
</feature>
<reference evidence="3" key="1">
    <citation type="submission" date="2017-09" db="EMBL/GenBank/DDBJ databases">
        <title>Depth-based differentiation of microbial function through sediment-hosted aquifers and enrichment of novel symbionts in the deep terrestrial subsurface.</title>
        <authorList>
            <person name="Probst A.J."/>
            <person name="Ladd B."/>
            <person name="Jarett J.K."/>
            <person name="Geller-Mcgrath D.E."/>
            <person name="Sieber C.M.K."/>
            <person name="Emerson J.B."/>
            <person name="Anantharaman K."/>
            <person name="Thomas B.C."/>
            <person name="Malmstrom R."/>
            <person name="Stieglmeier M."/>
            <person name="Klingl A."/>
            <person name="Woyke T."/>
            <person name="Ryan C.M."/>
            <person name="Banfield J.F."/>
        </authorList>
    </citation>
    <scope>NUCLEOTIDE SEQUENCE [LARGE SCALE GENOMIC DNA]</scope>
</reference>
<feature type="transmembrane region" description="Helical" evidence="1">
    <location>
        <begin position="119"/>
        <end position="136"/>
    </location>
</feature>
<keyword evidence="1" id="KW-0812">Transmembrane</keyword>
<sequence>MKNLKKYFKIWLLMSKNSFLAVFNQRMALSIFLIGKILRFFFFFVFIIFLLKGTKSLAGYNLNQTLLFFFTFNLVDTISQFLFREVYRFRPLIVSGGFDLVLSKPVNALFRSLMGGADVIDLITIIPLTIATFYIASLLNPSILHTTFYILLVLNGLVIASAFHIFVLGLGIVTLEIDHTIMIYRDLFNLGRFPIDIYKEPLRGIITFLIPIGVMVSFPAKAIMGLMTPMGILWSIVFGILTLFLSLKFWNFALKKYTSASS</sequence>
<comment type="caution">
    <text evidence="2">The sequence shown here is derived from an EMBL/GenBank/DDBJ whole genome shotgun (WGS) entry which is preliminary data.</text>
</comment>
<dbReference type="Pfam" id="PF06182">
    <property type="entry name" value="ABC2_membrane_6"/>
    <property type="match status" value="1"/>
</dbReference>
<name>A0A2M7XAH1_9BACT</name>
<dbReference type="EMBL" id="PFWW01000002">
    <property type="protein sequence ID" value="PJA43144.1"/>
    <property type="molecule type" value="Genomic_DNA"/>
</dbReference>
<proteinExistence type="predicted"/>
<feature type="transmembrane region" description="Helical" evidence="1">
    <location>
        <begin position="232"/>
        <end position="254"/>
    </location>
</feature>